<evidence type="ECO:0000256" key="12">
    <source>
        <dbReference type="SAM" id="MobiDB-lite"/>
    </source>
</evidence>
<evidence type="ECO:0000313" key="14">
    <source>
        <dbReference type="EMBL" id="KAK3519159.1"/>
    </source>
</evidence>
<feature type="domain" description="PPM-type phosphatase" evidence="13">
    <location>
        <begin position="583"/>
        <end position="835"/>
    </location>
</feature>
<evidence type="ECO:0000256" key="7">
    <source>
        <dbReference type="ARBA" id="ARBA00022912"/>
    </source>
</evidence>
<evidence type="ECO:0000256" key="11">
    <source>
        <dbReference type="RuleBase" id="RU003465"/>
    </source>
</evidence>
<dbReference type="FunFam" id="3.60.40.10:FF:000033">
    <property type="entry name" value="Protein phosphatase 1K, mitochondrial"/>
    <property type="match status" value="1"/>
</dbReference>
<feature type="compositionally biased region" description="Basic and acidic residues" evidence="12">
    <location>
        <begin position="369"/>
        <end position="382"/>
    </location>
</feature>
<gene>
    <name evidence="14" type="ORF">QTP70_020014</name>
</gene>
<evidence type="ECO:0000256" key="1">
    <source>
        <dbReference type="ARBA" id="ARBA00001936"/>
    </source>
</evidence>
<dbReference type="PROSITE" id="PS51746">
    <property type="entry name" value="PPM_2"/>
    <property type="match status" value="1"/>
</dbReference>
<dbReference type="InterPro" id="IPR000222">
    <property type="entry name" value="PP2C_BS"/>
</dbReference>
<dbReference type="Pfam" id="PF15235">
    <property type="entry name" value="GRIN_C"/>
    <property type="match status" value="1"/>
</dbReference>
<accession>A0AAE0QE61</accession>
<keyword evidence="10" id="KW-0464">Manganese</keyword>
<keyword evidence="7 11" id="KW-0904">Protein phosphatase</keyword>
<dbReference type="Gene3D" id="3.60.40.10">
    <property type="entry name" value="PPM-type phosphatase domain"/>
    <property type="match status" value="1"/>
</dbReference>
<dbReference type="Proteomes" id="UP001274896">
    <property type="component" value="Unassembled WGS sequence"/>
</dbReference>
<feature type="compositionally biased region" description="Basic and acidic residues" evidence="12">
    <location>
        <begin position="126"/>
        <end position="208"/>
    </location>
</feature>
<dbReference type="GO" id="GO:0005759">
    <property type="term" value="C:mitochondrial matrix"/>
    <property type="evidence" value="ECO:0007669"/>
    <property type="project" value="UniProtKB-SubCell"/>
</dbReference>
<comment type="cofactor">
    <cofactor evidence="1">
        <name>Mn(2+)</name>
        <dbReference type="ChEBI" id="CHEBI:29035"/>
    </cofactor>
</comment>
<organism evidence="14 15">
    <name type="scientific">Hemibagrus guttatus</name>
    <dbReference type="NCBI Taxonomy" id="175788"/>
    <lineage>
        <taxon>Eukaryota</taxon>
        <taxon>Metazoa</taxon>
        <taxon>Chordata</taxon>
        <taxon>Craniata</taxon>
        <taxon>Vertebrata</taxon>
        <taxon>Euteleostomi</taxon>
        <taxon>Actinopterygii</taxon>
        <taxon>Neopterygii</taxon>
        <taxon>Teleostei</taxon>
        <taxon>Ostariophysi</taxon>
        <taxon>Siluriformes</taxon>
        <taxon>Bagridae</taxon>
        <taxon>Hemibagrus</taxon>
    </lineage>
</organism>
<evidence type="ECO:0000256" key="3">
    <source>
        <dbReference type="ARBA" id="ARBA00006702"/>
    </source>
</evidence>
<evidence type="ECO:0000256" key="6">
    <source>
        <dbReference type="ARBA" id="ARBA00022801"/>
    </source>
</evidence>
<keyword evidence="5" id="KW-0479">Metal-binding</keyword>
<feature type="region of interest" description="Disordered" evidence="12">
    <location>
        <begin position="348"/>
        <end position="387"/>
    </location>
</feature>
<dbReference type="SMART" id="SM00332">
    <property type="entry name" value="PP2Cc"/>
    <property type="match status" value="1"/>
</dbReference>
<dbReference type="InterPro" id="IPR036457">
    <property type="entry name" value="PPM-type-like_dom_sf"/>
</dbReference>
<comment type="caution">
    <text evidence="14">The sequence shown here is derived from an EMBL/GenBank/DDBJ whole genome shotgun (WGS) entry which is preliminary data.</text>
</comment>
<keyword evidence="9" id="KW-0496">Mitochondrion</keyword>
<evidence type="ECO:0000259" key="13">
    <source>
        <dbReference type="PROSITE" id="PS51746"/>
    </source>
</evidence>
<dbReference type="SUPFAM" id="SSF81606">
    <property type="entry name" value="PP2C-like"/>
    <property type="match status" value="1"/>
</dbReference>
<dbReference type="InterPro" id="IPR001932">
    <property type="entry name" value="PPM-type_phosphatase-like_dom"/>
</dbReference>
<dbReference type="EC" id="3.1.3.16" evidence="4"/>
<dbReference type="InterPro" id="IPR015655">
    <property type="entry name" value="PP2C"/>
</dbReference>
<keyword evidence="8" id="KW-0809">Transit peptide</keyword>
<dbReference type="AlphaFoldDB" id="A0AAE0QE61"/>
<sequence>MSSPKLRYSPTPTIAVDRAESYHKGRSNEMVPLLAHKLKSKDKGACVMEDSQEVQSVPLEKKECKIEILQRDKDDENNRDSKEEEGILKDIQVGCSLKGSDITLQMTSKCPLLPPGATTISTSQVKKTESKKDGNAMPQERECEREKRKDWKEGIEGREALDKRSGRKEIEQEKKTEEKIEKERTGQDRNSKDKEKEKEEREMEESKKLNQIKNFKDSATMTEENPVPVQTLDAALQTDLLYEDAEIQAVVEVSNKSTSMSPNMTCPPWSQMDPMANLSNHEKVSVTSMSIQNGLGQDISLDSAPIIFASDGSMAKSLSPTAYPSSISSKPTRQHVCEIQIELRSQSTISDSLALPKEEESQPSPTRCGPEREPKQVDREGIQAETGPLPEVAWDEQGMTWEVYGAAVDMESLGFAIQNHLQRKIQEHEQRIGHLRKSISLSEHSNNDGKRGNKIKKKRNAFHGISAPLSVKGCHRKHTNKTLHVTFSSKMSLSAITFSFLLRRSFSSVSRSTSVRSGRCVCACGSAVPGVRWYAAARLDADGSGRPDTWDSFGIWDNRIEAPILLPPSIRYGKPIPRISLDHVGSASQIGRRRDNEDRLRVAELTPSTLYFALFDGHGGAQAADFCYTHMERYIRKGLEKEWDLEQVLTKAFLQVDAALASEMQMYGNASLMTAGTTATVALLRDGIELVVGSVGDSRAMLCRKGEAYTLTSDHTPERKDEKQRIRKCGGFVTWNSLGQANVNSRLAMTRSIGDFDLKQCGVIAEPETTHITVHHSDDSFLALTTDGINFIMSNQEICDVISQCHDPTEAAHIITEQALQYGSDDNSSVIVVPFGAWGKQQNSQYSYSMSRNFACSGRWA</sequence>
<evidence type="ECO:0000256" key="5">
    <source>
        <dbReference type="ARBA" id="ARBA00022723"/>
    </source>
</evidence>
<comment type="similarity">
    <text evidence="3 11">Belongs to the PP2C family.</text>
</comment>
<feature type="region of interest" description="Disordered" evidence="12">
    <location>
        <begin position="108"/>
        <end position="208"/>
    </location>
</feature>
<dbReference type="PROSITE" id="PS01032">
    <property type="entry name" value="PPM_1"/>
    <property type="match status" value="1"/>
</dbReference>
<evidence type="ECO:0000256" key="9">
    <source>
        <dbReference type="ARBA" id="ARBA00023128"/>
    </source>
</evidence>
<protein>
    <recommendedName>
        <fullName evidence="4">protein-serine/threonine phosphatase</fullName>
        <ecNumber evidence="4">3.1.3.16</ecNumber>
    </recommendedName>
</protein>
<reference evidence="14" key="1">
    <citation type="submission" date="2023-06" db="EMBL/GenBank/DDBJ databases">
        <title>Male Hemibagrus guttatus genome.</title>
        <authorList>
            <person name="Bian C."/>
        </authorList>
    </citation>
    <scope>NUCLEOTIDE SEQUENCE</scope>
    <source>
        <strain evidence="14">Male_cb2023</strain>
        <tissue evidence="14">Muscle</tissue>
    </source>
</reference>
<comment type="subcellular location">
    <subcellularLocation>
        <location evidence="2">Mitochondrion matrix</location>
    </subcellularLocation>
</comment>
<name>A0AAE0QE61_9TELE</name>
<dbReference type="EMBL" id="JAUCMX010000017">
    <property type="protein sequence ID" value="KAK3519159.1"/>
    <property type="molecule type" value="Genomic_DNA"/>
</dbReference>
<evidence type="ECO:0000256" key="2">
    <source>
        <dbReference type="ARBA" id="ARBA00004305"/>
    </source>
</evidence>
<evidence type="ECO:0000256" key="8">
    <source>
        <dbReference type="ARBA" id="ARBA00022946"/>
    </source>
</evidence>
<keyword evidence="6 11" id="KW-0378">Hydrolase</keyword>
<keyword evidence="15" id="KW-1185">Reference proteome</keyword>
<dbReference type="GO" id="GO:0046872">
    <property type="term" value="F:metal ion binding"/>
    <property type="evidence" value="ECO:0007669"/>
    <property type="project" value="UniProtKB-KW"/>
</dbReference>
<evidence type="ECO:0000313" key="15">
    <source>
        <dbReference type="Proteomes" id="UP001274896"/>
    </source>
</evidence>
<evidence type="ECO:0000256" key="4">
    <source>
        <dbReference type="ARBA" id="ARBA00013081"/>
    </source>
</evidence>
<dbReference type="Pfam" id="PF00481">
    <property type="entry name" value="PP2C"/>
    <property type="match status" value="1"/>
</dbReference>
<dbReference type="GO" id="GO:0004722">
    <property type="term" value="F:protein serine/threonine phosphatase activity"/>
    <property type="evidence" value="ECO:0007669"/>
    <property type="project" value="UniProtKB-EC"/>
</dbReference>
<proteinExistence type="inferred from homology"/>
<dbReference type="CDD" id="cd00143">
    <property type="entry name" value="PP2Cc"/>
    <property type="match status" value="1"/>
</dbReference>
<dbReference type="PANTHER" id="PTHR47992">
    <property type="entry name" value="PROTEIN PHOSPHATASE"/>
    <property type="match status" value="1"/>
</dbReference>
<evidence type="ECO:0000256" key="10">
    <source>
        <dbReference type="ARBA" id="ARBA00023211"/>
    </source>
</evidence>
<dbReference type="InterPro" id="IPR032745">
    <property type="entry name" value="GRIN_C"/>
</dbReference>